<name>A0A2U1D601_9LACO</name>
<dbReference type="Proteomes" id="UP000245433">
    <property type="component" value="Unassembled WGS sequence"/>
</dbReference>
<protein>
    <submittedName>
        <fullName evidence="1">RinA family phage transcriptional activator</fullName>
    </submittedName>
</protein>
<dbReference type="RefSeq" id="WP_089939327.1">
    <property type="nucleotide sequence ID" value="NZ_CAKOEX010000009.1"/>
</dbReference>
<dbReference type="InterPro" id="IPR006523">
    <property type="entry name" value="RinA"/>
</dbReference>
<sequence length="136" mass="15782">MADYKDRILKAYFTGKMALAIKQRAFNVKHGHNTQDDINRGIHAQNTISRQAETQIAVIDGDPYINATREAMEYISEWLEVFDELDQQIIKLRYTGHSWVNIEQRLLISKSAGQRRLNESKTWLVLDNSYLLGIRS</sequence>
<dbReference type="InterPro" id="IPR007927">
    <property type="entry name" value="DUF722"/>
</dbReference>
<comment type="caution">
    <text evidence="1">The sequence shown here is derived from an EMBL/GenBank/DDBJ whole genome shotgun (WGS) entry which is preliminary data.</text>
</comment>
<dbReference type="Pfam" id="PF05263">
    <property type="entry name" value="DUF722"/>
    <property type="match status" value="1"/>
</dbReference>
<organism evidence="1 2">
    <name type="scientific">Convivina intestini</name>
    <dbReference type="NCBI Taxonomy" id="1505726"/>
    <lineage>
        <taxon>Bacteria</taxon>
        <taxon>Bacillati</taxon>
        <taxon>Bacillota</taxon>
        <taxon>Bacilli</taxon>
        <taxon>Lactobacillales</taxon>
        <taxon>Lactobacillaceae</taxon>
        <taxon>Convivina</taxon>
    </lineage>
</organism>
<proteinExistence type="predicted"/>
<evidence type="ECO:0000313" key="2">
    <source>
        <dbReference type="Proteomes" id="UP000245433"/>
    </source>
</evidence>
<keyword evidence="2" id="KW-1185">Reference proteome</keyword>
<reference evidence="1 2" key="1">
    <citation type="submission" date="2018-04" db="EMBL/GenBank/DDBJ databases">
        <title>Genomic Encyclopedia of Type Strains, Phase IV (KMG-IV): sequencing the most valuable type-strain genomes for metagenomic binning, comparative biology and taxonomic classification.</title>
        <authorList>
            <person name="Goeker M."/>
        </authorList>
    </citation>
    <scope>NUCLEOTIDE SEQUENCE [LARGE SCALE GENOMIC DNA]</scope>
    <source>
        <strain evidence="1 2">DSM 28795</strain>
    </source>
</reference>
<gene>
    <name evidence="1" type="ORF">C7384_10953</name>
</gene>
<accession>A0A2U1D601</accession>
<evidence type="ECO:0000313" key="1">
    <source>
        <dbReference type="EMBL" id="PVY83105.1"/>
    </source>
</evidence>
<dbReference type="EMBL" id="QEKT01000009">
    <property type="protein sequence ID" value="PVY83105.1"/>
    <property type="molecule type" value="Genomic_DNA"/>
</dbReference>
<dbReference type="AlphaFoldDB" id="A0A2U1D601"/>
<dbReference type="NCBIfam" id="TIGR01636">
    <property type="entry name" value="phage_rinA"/>
    <property type="match status" value="1"/>
</dbReference>